<evidence type="ECO:0000313" key="9">
    <source>
        <dbReference type="EMBL" id="WNQ10999.1"/>
    </source>
</evidence>
<keyword evidence="6 7" id="KW-0472">Membrane</keyword>
<comment type="similarity">
    <text evidence="7">Belongs to the binding-protein-dependent transport system permease family.</text>
</comment>
<evidence type="ECO:0000256" key="4">
    <source>
        <dbReference type="ARBA" id="ARBA00022692"/>
    </source>
</evidence>
<dbReference type="GO" id="GO:0055085">
    <property type="term" value="P:transmembrane transport"/>
    <property type="evidence" value="ECO:0007669"/>
    <property type="project" value="InterPro"/>
</dbReference>
<evidence type="ECO:0000256" key="3">
    <source>
        <dbReference type="ARBA" id="ARBA00022475"/>
    </source>
</evidence>
<dbReference type="Pfam" id="PF00528">
    <property type="entry name" value="BPD_transp_1"/>
    <property type="match status" value="1"/>
</dbReference>
<comment type="subcellular location">
    <subcellularLocation>
        <location evidence="1 7">Cell membrane</location>
        <topology evidence="1 7">Multi-pass membrane protein</topology>
    </subcellularLocation>
</comment>
<keyword evidence="2 7" id="KW-0813">Transport</keyword>
<dbReference type="AlphaFoldDB" id="A0AA96LD68"/>
<proteinExistence type="inferred from homology"/>
<evidence type="ECO:0000256" key="5">
    <source>
        <dbReference type="ARBA" id="ARBA00022989"/>
    </source>
</evidence>
<dbReference type="PANTHER" id="PTHR30193:SF37">
    <property type="entry name" value="INNER MEMBRANE ABC TRANSPORTER PERMEASE PROTEIN YCJO"/>
    <property type="match status" value="1"/>
</dbReference>
<organism evidence="9 10">
    <name type="scientific">Paenibacillus aurantius</name>
    <dbReference type="NCBI Taxonomy" id="2918900"/>
    <lineage>
        <taxon>Bacteria</taxon>
        <taxon>Bacillati</taxon>
        <taxon>Bacillota</taxon>
        <taxon>Bacilli</taxon>
        <taxon>Bacillales</taxon>
        <taxon>Paenibacillaceae</taxon>
        <taxon>Paenibacillus</taxon>
    </lineage>
</organism>
<dbReference type="InterPro" id="IPR051393">
    <property type="entry name" value="ABC_transporter_permease"/>
</dbReference>
<feature type="transmembrane region" description="Helical" evidence="7">
    <location>
        <begin position="162"/>
        <end position="181"/>
    </location>
</feature>
<evidence type="ECO:0000256" key="2">
    <source>
        <dbReference type="ARBA" id="ARBA00022448"/>
    </source>
</evidence>
<dbReference type="KEGG" id="paun:MJA45_25840"/>
<reference evidence="9 10" key="1">
    <citation type="submission" date="2022-02" db="EMBL/GenBank/DDBJ databases">
        <title>Paenibacillus sp. MBLB1776 Whole Genome Shotgun Sequencing.</title>
        <authorList>
            <person name="Hwang C.Y."/>
            <person name="Cho E.-S."/>
            <person name="Seo M.-J."/>
        </authorList>
    </citation>
    <scope>NUCLEOTIDE SEQUENCE [LARGE SCALE GENOMIC DNA]</scope>
    <source>
        <strain evidence="9 10">MBLB1776</strain>
    </source>
</reference>
<evidence type="ECO:0000259" key="8">
    <source>
        <dbReference type="PROSITE" id="PS50928"/>
    </source>
</evidence>
<evidence type="ECO:0000256" key="6">
    <source>
        <dbReference type="ARBA" id="ARBA00023136"/>
    </source>
</evidence>
<evidence type="ECO:0000256" key="7">
    <source>
        <dbReference type="RuleBase" id="RU363032"/>
    </source>
</evidence>
<dbReference type="GO" id="GO:0005886">
    <property type="term" value="C:plasma membrane"/>
    <property type="evidence" value="ECO:0007669"/>
    <property type="project" value="UniProtKB-SubCell"/>
</dbReference>
<dbReference type="CDD" id="cd06261">
    <property type="entry name" value="TM_PBP2"/>
    <property type="match status" value="1"/>
</dbReference>
<sequence>MKNKMISYRRKEIGWAYGFVAIPVLGFLLFGLLPLIASGILSFTKWDMVTSPKFVGFTNYVNLWKDEKVHKGLFNTFFMLIHIPLGMFISLLLAMLMNQKVRGVSIFRTIFYIPVISPVVAVSLLWMWMLNYDFGLVNQFLWDWFHIKGPNWLGDPHWVKPSLILMGLWGGVGGNMVLYLAGLQSISSTYYEAAEVDGANAFQKFTRITVPLLSNIHFFVVVMGVIGTFQAFSQVYVMVPDGGPEYSAATVVFNIFQHAFEYFDMGYASAEAWMLGVIILILTMIQFRLSKRWAYND</sequence>
<protein>
    <submittedName>
        <fullName evidence="9">Sugar ABC transporter permease</fullName>
    </submittedName>
</protein>
<dbReference type="PROSITE" id="PS50928">
    <property type="entry name" value="ABC_TM1"/>
    <property type="match status" value="1"/>
</dbReference>
<keyword evidence="4 7" id="KW-0812">Transmembrane</keyword>
<dbReference type="EMBL" id="CP130318">
    <property type="protein sequence ID" value="WNQ10999.1"/>
    <property type="molecule type" value="Genomic_DNA"/>
</dbReference>
<dbReference type="Gene3D" id="1.10.3720.10">
    <property type="entry name" value="MetI-like"/>
    <property type="match status" value="1"/>
</dbReference>
<dbReference type="InterPro" id="IPR035906">
    <property type="entry name" value="MetI-like_sf"/>
</dbReference>
<name>A0AA96LD68_9BACL</name>
<evidence type="ECO:0000313" key="10">
    <source>
        <dbReference type="Proteomes" id="UP001305702"/>
    </source>
</evidence>
<feature type="transmembrane region" description="Helical" evidence="7">
    <location>
        <begin position="73"/>
        <end position="97"/>
    </location>
</feature>
<accession>A0AA96LD68</accession>
<feature type="domain" description="ABC transmembrane type-1" evidence="8">
    <location>
        <begin position="72"/>
        <end position="286"/>
    </location>
</feature>
<dbReference type="Proteomes" id="UP001305702">
    <property type="component" value="Chromosome"/>
</dbReference>
<dbReference type="SUPFAM" id="SSF161098">
    <property type="entry name" value="MetI-like"/>
    <property type="match status" value="1"/>
</dbReference>
<feature type="transmembrane region" description="Helical" evidence="7">
    <location>
        <begin position="109"/>
        <end position="129"/>
    </location>
</feature>
<dbReference type="PANTHER" id="PTHR30193">
    <property type="entry name" value="ABC TRANSPORTER PERMEASE PROTEIN"/>
    <property type="match status" value="1"/>
</dbReference>
<feature type="transmembrane region" description="Helical" evidence="7">
    <location>
        <begin position="272"/>
        <end position="289"/>
    </location>
</feature>
<keyword evidence="3" id="KW-1003">Cell membrane</keyword>
<keyword evidence="5 7" id="KW-1133">Transmembrane helix</keyword>
<feature type="transmembrane region" description="Helical" evidence="7">
    <location>
        <begin position="212"/>
        <end position="232"/>
    </location>
</feature>
<feature type="transmembrane region" description="Helical" evidence="7">
    <location>
        <begin position="12"/>
        <end position="37"/>
    </location>
</feature>
<keyword evidence="10" id="KW-1185">Reference proteome</keyword>
<gene>
    <name evidence="9" type="ORF">MJA45_25840</name>
</gene>
<evidence type="ECO:0000256" key="1">
    <source>
        <dbReference type="ARBA" id="ARBA00004651"/>
    </source>
</evidence>
<dbReference type="InterPro" id="IPR000515">
    <property type="entry name" value="MetI-like"/>
</dbReference>